<evidence type="ECO:0000313" key="3">
    <source>
        <dbReference type="EMBL" id="MFD1364448.1"/>
    </source>
</evidence>
<keyword evidence="2" id="KW-0472">Membrane</keyword>
<evidence type="ECO:0000256" key="2">
    <source>
        <dbReference type="SAM" id="Phobius"/>
    </source>
</evidence>
<feature type="region of interest" description="Disordered" evidence="1">
    <location>
        <begin position="180"/>
        <end position="213"/>
    </location>
</feature>
<dbReference type="EMBL" id="JBHTMK010000005">
    <property type="protein sequence ID" value="MFD1364448.1"/>
    <property type="molecule type" value="Genomic_DNA"/>
</dbReference>
<sequence length="349" mass="37362">MPKPGTDDHEHHDLSEDLSYIDDLLGLPAPSPPGSRISAERIQEIYAQALLHATPALTRRRRIRRRMVWSFGVAAVTAAAIGLFVVDLPHPRPAYAATPAPLPIAATPPGATPLTLAALAHVAGTGTDAAAGGVDHLITDRWDLNSSVNSGNVASAVVPSQRELWRAGDDRGRTIDTYLEPQFPTGADRDNWDDASYPQGPQRNDYGKGELPAAFRGRPPRDPGELAAWLMKNAPRNGTILDRVTDLLEERALTGSERRALLEVLATRTGLAYAGSSTDRAGRSGAAFTASATSSGGHITYVFLIDPRTARLLATEEILTGGAPALNVKRPAVISYRTYQRAEHVTVIP</sequence>
<evidence type="ECO:0000313" key="4">
    <source>
        <dbReference type="Proteomes" id="UP001597183"/>
    </source>
</evidence>
<name>A0ABW4A1X4_9ACTN</name>
<dbReference type="NCBIfam" id="NF038083">
    <property type="entry name" value="CU044_5270_fam"/>
    <property type="match status" value="1"/>
</dbReference>
<keyword evidence="2" id="KW-1133">Transmembrane helix</keyword>
<organism evidence="3 4">
    <name type="scientific">Actinoplanes sichuanensis</name>
    <dbReference type="NCBI Taxonomy" id="512349"/>
    <lineage>
        <taxon>Bacteria</taxon>
        <taxon>Bacillati</taxon>
        <taxon>Actinomycetota</taxon>
        <taxon>Actinomycetes</taxon>
        <taxon>Micromonosporales</taxon>
        <taxon>Micromonosporaceae</taxon>
        <taxon>Actinoplanes</taxon>
    </lineage>
</organism>
<proteinExistence type="predicted"/>
<gene>
    <name evidence="3" type="ORF">ACFQ5G_03705</name>
</gene>
<dbReference type="Proteomes" id="UP001597183">
    <property type="component" value="Unassembled WGS sequence"/>
</dbReference>
<keyword evidence="2" id="KW-0812">Transmembrane</keyword>
<evidence type="ECO:0000256" key="1">
    <source>
        <dbReference type="SAM" id="MobiDB-lite"/>
    </source>
</evidence>
<dbReference type="RefSeq" id="WP_378078237.1">
    <property type="nucleotide sequence ID" value="NZ_JBHTMK010000005.1"/>
</dbReference>
<reference evidence="4" key="1">
    <citation type="journal article" date="2019" name="Int. J. Syst. Evol. Microbiol.">
        <title>The Global Catalogue of Microorganisms (GCM) 10K type strain sequencing project: providing services to taxonomists for standard genome sequencing and annotation.</title>
        <authorList>
            <consortium name="The Broad Institute Genomics Platform"/>
            <consortium name="The Broad Institute Genome Sequencing Center for Infectious Disease"/>
            <person name="Wu L."/>
            <person name="Ma J."/>
        </authorList>
    </citation>
    <scope>NUCLEOTIDE SEQUENCE [LARGE SCALE GENOMIC DNA]</scope>
    <source>
        <strain evidence="4">CCM 7526</strain>
    </source>
</reference>
<keyword evidence="4" id="KW-1185">Reference proteome</keyword>
<feature type="transmembrane region" description="Helical" evidence="2">
    <location>
        <begin position="67"/>
        <end position="86"/>
    </location>
</feature>
<comment type="caution">
    <text evidence="3">The sequence shown here is derived from an EMBL/GenBank/DDBJ whole genome shotgun (WGS) entry which is preliminary data.</text>
</comment>
<accession>A0ABW4A1X4</accession>
<dbReference type="InterPro" id="IPR047789">
    <property type="entry name" value="CU044_5270-like"/>
</dbReference>
<protein>
    <submittedName>
        <fullName evidence="3">CU044_5270 family protein</fullName>
    </submittedName>
</protein>